<dbReference type="GO" id="GO:0016740">
    <property type="term" value="F:transferase activity"/>
    <property type="evidence" value="ECO:0007669"/>
    <property type="project" value="UniProtKB-KW"/>
</dbReference>
<sequence>MHPSLPDLTTEARRASSPAMARGILAEAQELMRNALDHGESETALAFWFSRTLQEWAESPAVEEITGGARLRFTGAVARFDAIPTDSVTWFLVGDAPGANEQLRELFGGADLHVGDLPAPAPREDWDAAAARAAEQGDVDKLAYWVDAGYLDDPAVADALLVPSLAHMPPALRLAEGLPDYDTPVDVRGTLMEPVVAVARWAGLLVDASSGDAPHRLDRARDHGVLTEDEAEALTQAWATGLSMELRSWRHGTWGEEETMRSLPSLDRSAYGAAARLVSVALRSIAGRHGLSVG</sequence>
<dbReference type="Proteomes" id="UP000193309">
    <property type="component" value="Unassembled WGS sequence"/>
</dbReference>
<dbReference type="Pfam" id="PF10335">
    <property type="entry name" value="DUF294_C"/>
    <property type="match status" value="1"/>
</dbReference>
<proteinExistence type="predicted"/>
<organism evidence="2 3">
    <name type="scientific">Corynebacterium pollutisoli</name>
    <dbReference type="NCBI Taxonomy" id="1610489"/>
    <lineage>
        <taxon>Bacteria</taxon>
        <taxon>Bacillati</taxon>
        <taxon>Actinomycetota</taxon>
        <taxon>Actinomycetes</taxon>
        <taxon>Mycobacteriales</taxon>
        <taxon>Corynebacteriaceae</taxon>
        <taxon>Corynebacterium</taxon>
    </lineage>
</organism>
<evidence type="ECO:0000313" key="3">
    <source>
        <dbReference type="Proteomes" id="UP000193309"/>
    </source>
</evidence>
<protein>
    <submittedName>
        <fullName evidence="2">Putative nucleotidyltransferase substrate binding domain-containing protein</fullName>
    </submittedName>
</protein>
<keyword evidence="3" id="KW-1185">Reference proteome</keyword>
<dbReference type="EMBL" id="FXAR01000007">
    <property type="protein sequence ID" value="SMG32805.1"/>
    <property type="molecule type" value="Genomic_DNA"/>
</dbReference>
<evidence type="ECO:0000313" key="2">
    <source>
        <dbReference type="EMBL" id="SMG32805.1"/>
    </source>
</evidence>
<gene>
    <name evidence="2" type="ORF">SAMN06295981_2017</name>
</gene>
<dbReference type="InterPro" id="IPR018821">
    <property type="entry name" value="DUF294_put_nucleoTrafse_sb-bd"/>
</dbReference>
<feature type="domain" description="DUF294" evidence="1">
    <location>
        <begin position="184"/>
        <end position="249"/>
    </location>
</feature>
<dbReference type="STRING" id="1610489.SAMN06295981_2017"/>
<evidence type="ECO:0000259" key="1">
    <source>
        <dbReference type="Pfam" id="PF10335"/>
    </source>
</evidence>
<reference evidence="3" key="1">
    <citation type="submission" date="2017-04" db="EMBL/GenBank/DDBJ databases">
        <authorList>
            <person name="Varghese N."/>
            <person name="Submissions S."/>
        </authorList>
    </citation>
    <scope>NUCLEOTIDE SEQUENCE [LARGE SCALE GENOMIC DNA]</scope>
    <source>
        <strain evidence="3">VDS</strain>
    </source>
</reference>
<accession>A0A1X7JX22</accession>
<name>A0A1X7JX22_9CORY</name>
<keyword evidence="2" id="KW-0808">Transferase</keyword>
<dbReference type="AlphaFoldDB" id="A0A1X7JX22"/>
<dbReference type="RefSeq" id="WP_085550111.1">
    <property type="nucleotide sequence ID" value="NZ_FXAR01000007.1"/>
</dbReference>
<dbReference type="OrthoDB" id="4415647at2"/>